<comment type="catalytic activity">
    <reaction evidence="2">
        <text>2 GTP = 3',3'-c-di-GMP + 2 diphosphate</text>
        <dbReference type="Rhea" id="RHEA:24898"/>
        <dbReference type="ChEBI" id="CHEBI:33019"/>
        <dbReference type="ChEBI" id="CHEBI:37565"/>
        <dbReference type="ChEBI" id="CHEBI:58805"/>
        <dbReference type="EC" id="2.7.7.65"/>
    </reaction>
</comment>
<evidence type="ECO:0000256" key="2">
    <source>
        <dbReference type="ARBA" id="ARBA00034247"/>
    </source>
</evidence>
<dbReference type="InterPro" id="IPR000160">
    <property type="entry name" value="GGDEF_dom"/>
</dbReference>
<dbReference type="InterPro" id="IPR011006">
    <property type="entry name" value="CheY-like_superfamily"/>
</dbReference>
<sequence>MTGRILIVDAVPTNRIVLRVKLSAAFYEVTQAANGAAALAAVRKSAPDLVLTAAELPDMTGRALCADLRQRVPRDGPPVVIMHDCDDPAERLASLAAGADEVLSRPFEDKVMQARLRALLRERDAEAELELREDTRRAFGLAEAASDFSGPGVVHLIGQSGLAATRALAAGLQDRISDRVVQVDPGKALRTLPAPDVVIVAEALGGCGEGLSLLPQLRANRATRHSGLIYIARPLEPREAASALDMGANDILTDGPDLDELAVRLKRQIRRKRTNDRLRANMQDGLRAAVLDPLTGLFNRRYALPHLSRLSERAIDKRRPYAVLMVDIDRFKTVNDRHGHAGGDTVLQAVAQRLRDTLRAADLIARWGGEEFLIAMPDAARGAALATAERLCSIMAAQPVSLPGGASVGLTLSIGVATLMGAGEEQPMDLIERADDALYAAKNAGRNTVVLADTVRALPDLRKRPLPPGSLSRTADIPPPKGLVRGGKG</sequence>
<dbReference type="InterPro" id="IPR050469">
    <property type="entry name" value="Diguanylate_Cyclase"/>
</dbReference>
<dbReference type="EMBL" id="CP047166">
    <property type="protein sequence ID" value="QRF65865.1"/>
    <property type="molecule type" value="Genomic_DNA"/>
</dbReference>
<dbReference type="NCBIfam" id="TIGR00254">
    <property type="entry name" value="GGDEF"/>
    <property type="match status" value="1"/>
</dbReference>
<name>A0ABX7F5Q7_9RHOB</name>
<feature type="domain" description="GGDEF" evidence="6">
    <location>
        <begin position="319"/>
        <end position="454"/>
    </location>
</feature>
<dbReference type="RefSeq" id="WP_023849030.1">
    <property type="nucleotide sequence ID" value="NZ_CP047166.1"/>
</dbReference>
<dbReference type="Gene3D" id="3.30.70.270">
    <property type="match status" value="1"/>
</dbReference>
<dbReference type="SUPFAM" id="SSF55073">
    <property type="entry name" value="Nucleotide cyclase"/>
    <property type="match status" value="1"/>
</dbReference>
<comment type="caution">
    <text evidence="3">Lacks conserved residue(s) required for the propagation of feature annotation.</text>
</comment>
<dbReference type="EC" id="2.7.7.65" evidence="1"/>
<dbReference type="PANTHER" id="PTHR45138:SF9">
    <property type="entry name" value="DIGUANYLATE CYCLASE DGCM-RELATED"/>
    <property type="match status" value="1"/>
</dbReference>
<dbReference type="PANTHER" id="PTHR45138">
    <property type="entry name" value="REGULATORY COMPONENTS OF SENSORY TRANSDUCTION SYSTEM"/>
    <property type="match status" value="1"/>
</dbReference>
<feature type="region of interest" description="Disordered" evidence="4">
    <location>
        <begin position="462"/>
        <end position="489"/>
    </location>
</feature>
<dbReference type="SMART" id="SM00267">
    <property type="entry name" value="GGDEF"/>
    <property type="match status" value="1"/>
</dbReference>
<dbReference type="Pfam" id="PF00990">
    <property type="entry name" value="GGDEF"/>
    <property type="match status" value="1"/>
</dbReference>
<dbReference type="InterPro" id="IPR043128">
    <property type="entry name" value="Rev_trsase/Diguanyl_cyclase"/>
</dbReference>
<evidence type="ECO:0000256" key="4">
    <source>
        <dbReference type="SAM" id="MobiDB-lite"/>
    </source>
</evidence>
<dbReference type="CDD" id="cd01949">
    <property type="entry name" value="GGDEF"/>
    <property type="match status" value="1"/>
</dbReference>
<evidence type="ECO:0000256" key="3">
    <source>
        <dbReference type="PROSITE-ProRule" id="PRU00169"/>
    </source>
</evidence>
<dbReference type="PROSITE" id="PS50887">
    <property type="entry name" value="GGDEF"/>
    <property type="match status" value="1"/>
</dbReference>
<dbReference type="Pfam" id="PF00072">
    <property type="entry name" value="Response_reg"/>
    <property type="match status" value="1"/>
</dbReference>
<dbReference type="SUPFAM" id="SSF52172">
    <property type="entry name" value="CheY-like"/>
    <property type="match status" value="2"/>
</dbReference>
<evidence type="ECO:0000313" key="7">
    <source>
        <dbReference type="EMBL" id="QRF65865.1"/>
    </source>
</evidence>
<evidence type="ECO:0000259" key="5">
    <source>
        <dbReference type="PROSITE" id="PS50110"/>
    </source>
</evidence>
<keyword evidence="8" id="KW-1185">Reference proteome</keyword>
<dbReference type="PROSITE" id="PS50110">
    <property type="entry name" value="RESPONSE_REGULATORY"/>
    <property type="match status" value="1"/>
</dbReference>
<evidence type="ECO:0000313" key="8">
    <source>
        <dbReference type="Proteomes" id="UP000596387"/>
    </source>
</evidence>
<organism evidence="7 8">
    <name type="scientific">Ponticoccus alexandrii</name>
    <dbReference type="NCBI Taxonomy" id="1943633"/>
    <lineage>
        <taxon>Bacteria</taxon>
        <taxon>Pseudomonadati</taxon>
        <taxon>Pseudomonadota</taxon>
        <taxon>Alphaproteobacteria</taxon>
        <taxon>Rhodobacterales</taxon>
        <taxon>Roseobacteraceae</taxon>
        <taxon>Ponticoccus</taxon>
    </lineage>
</organism>
<dbReference type="InterPro" id="IPR001789">
    <property type="entry name" value="Sig_transdc_resp-reg_receiver"/>
</dbReference>
<protein>
    <recommendedName>
        <fullName evidence="1">diguanylate cyclase</fullName>
        <ecNumber evidence="1">2.7.7.65</ecNumber>
    </recommendedName>
</protein>
<gene>
    <name evidence="7" type="ORF">GQA70_05790</name>
</gene>
<dbReference type="Gene3D" id="3.40.50.2300">
    <property type="match status" value="1"/>
</dbReference>
<evidence type="ECO:0000259" key="6">
    <source>
        <dbReference type="PROSITE" id="PS50887"/>
    </source>
</evidence>
<dbReference type="InterPro" id="IPR029787">
    <property type="entry name" value="Nucleotide_cyclase"/>
</dbReference>
<proteinExistence type="predicted"/>
<accession>A0ABX7F5Q7</accession>
<evidence type="ECO:0000256" key="1">
    <source>
        <dbReference type="ARBA" id="ARBA00012528"/>
    </source>
</evidence>
<reference evidence="7 8" key="1">
    <citation type="submission" date="2019-12" db="EMBL/GenBank/DDBJ databases">
        <title>Complete Genome Sequence of a Quorum-Sensing Bacterium,Rhodobacteraceae bacterium C31, Isolated from a marine microalgae symbiotic bacteria.</title>
        <authorList>
            <person name="Zhang Y."/>
        </authorList>
    </citation>
    <scope>NUCLEOTIDE SEQUENCE [LARGE SCALE GENOMIC DNA]</scope>
    <source>
        <strain evidence="7 8">C31</strain>
    </source>
</reference>
<dbReference type="SMART" id="SM00448">
    <property type="entry name" value="REC"/>
    <property type="match status" value="1"/>
</dbReference>
<feature type="domain" description="Response regulatory" evidence="5">
    <location>
        <begin position="4"/>
        <end position="120"/>
    </location>
</feature>
<dbReference type="Proteomes" id="UP000596387">
    <property type="component" value="Chromosome"/>
</dbReference>